<evidence type="ECO:0000313" key="26">
    <source>
        <dbReference type="EMBL" id="MCD9877101.1"/>
    </source>
</evidence>
<comment type="catalytic activity">
    <reaction evidence="1">
        <text>ATP + protein L-histidine = ADP + protein N-phospho-L-histidine.</text>
        <dbReference type="EC" id="2.7.13.3"/>
    </reaction>
</comment>
<keyword evidence="8" id="KW-0808">Transferase</keyword>
<dbReference type="InterPro" id="IPR003594">
    <property type="entry name" value="HATPase_dom"/>
</dbReference>
<keyword evidence="23" id="KW-0472">Membrane</keyword>
<evidence type="ECO:0000256" key="7">
    <source>
        <dbReference type="ARBA" id="ARBA00022553"/>
    </source>
</evidence>
<dbReference type="GO" id="GO:0000155">
    <property type="term" value="F:phosphorelay sensor kinase activity"/>
    <property type="evidence" value="ECO:0007669"/>
    <property type="project" value="InterPro"/>
</dbReference>
<comment type="caution">
    <text evidence="26">The sequence shown here is derived from an EMBL/GenBank/DDBJ whole genome shotgun (WGS) entry which is preliminary data.</text>
</comment>
<dbReference type="Gene3D" id="1.10.287.130">
    <property type="match status" value="1"/>
</dbReference>
<evidence type="ECO:0000256" key="23">
    <source>
        <dbReference type="SAM" id="Phobius"/>
    </source>
</evidence>
<dbReference type="CDD" id="cd00075">
    <property type="entry name" value="HATPase"/>
    <property type="match status" value="1"/>
</dbReference>
<dbReference type="InterPro" id="IPR036097">
    <property type="entry name" value="HisK_dim/P_sf"/>
</dbReference>
<dbReference type="Pfam" id="PF00512">
    <property type="entry name" value="HisKA"/>
    <property type="match status" value="1"/>
</dbReference>
<feature type="domain" description="Histidine kinase" evidence="24">
    <location>
        <begin position="262"/>
        <end position="475"/>
    </location>
</feature>
<comment type="cofactor">
    <cofactor evidence="2">
        <name>Mn(2+)</name>
        <dbReference type="ChEBI" id="CHEBI:29035"/>
    </cofactor>
</comment>
<dbReference type="Pfam" id="PF02518">
    <property type="entry name" value="HATPase_c"/>
    <property type="match status" value="1"/>
</dbReference>
<dbReference type="InterPro" id="IPR003661">
    <property type="entry name" value="HisK_dim/P_dom"/>
</dbReference>
<evidence type="ECO:0000256" key="1">
    <source>
        <dbReference type="ARBA" id="ARBA00000085"/>
    </source>
</evidence>
<evidence type="ECO:0000256" key="14">
    <source>
        <dbReference type="ARBA" id="ARBA00022842"/>
    </source>
</evidence>
<dbReference type="PROSITE" id="PS50885">
    <property type="entry name" value="HAMP"/>
    <property type="match status" value="1"/>
</dbReference>
<evidence type="ECO:0000256" key="22">
    <source>
        <dbReference type="ARBA" id="ARBA00041776"/>
    </source>
</evidence>
<dbReference type="InterPro" id="IPR003660">
    <property type="entry name" value="HAMP_dom"/>
</dbReference>
<keyword evidence="6" id="KW-1003">Cell membrane</keyword>
<comment type="cofactor">
    <cofactor evidence="3">
        <name>Mg(2+)</name>
        <dbReference type="ChEBI" id="CHEBI:18420"/>
    </cofactor>
</comment>
<evidence type="ECO:0000256" key="20">
    <source>
        <dbReference type="ARBA" id="ARBA00023211"/>
    </source>
</evidence>
<evidence type="ECO:0000256" key="4">
    <source>
        <dbReference type="ARBA" id="ARBA00004651"/>
    </source>
</evidence>
<organism evidence="26 27">
    <name type="scientific">Streptomyces guryensis</name>
    <dbReference type="NCBI Taxonomy" id="2886947"/>
    <lineage>
        <taxon>Bacteria</taxon>
        <taxon>Bacillati</taxon>
        <taxon>Actinomycetota</taxon>
        <taxon>Actinomycetes</taxon>
        <taxon>Kitasatosporales</taxon>
        <taxon>Streptomycetaceae</taxon>
        <taxon>Streptomyces</taxon>
    </lineage>
</organism>
<dbReference type="SMART" id="SM00388">
    <property type="entry name" value="HisKA"/>
    <property type="match status" value="1"/>
</dbReference>
<gene>
    <name evidence="26" type="ORF">LJ657_26405</name>
</gene>
<feature type="domain" description="HAMP" evidence="25">
    <location>
        <begin position="201"/>
        <end position="254"/>
    </location>
</feature>
<evidence type="ECO:0000256" key="3">
    <source>
        <dbReference type="ARBA" id="ARBA00001946"/>
    </source>
</evidence>
<keyword evidence="16 23" id="KW-1133">Transmembrane helix</keyword>
<evidence type="ECO:0000256" key="16">
    <source>
        <dbReference type="ARBA" id="ARBA00022989"/>
    </source>
</evidence>
<dbReference type="InterPro" id="IPR036890">
    <property type="entry name" value="HATPase_C_sf"/>
</dbReference>
<keyword evidence="12" id="KW-0378">Hydrolase</keyword>
<evidence type="ECO:0000256" key="8">
    <source>
        <dbReference type="ARBA" id="ARBA00022679"/>
    </source>
</evidence>
<evidence type="ECO:0000256" key="2">
    <source>
        <dbReference type="ARBA" id="ARBA00001936"/>
    </source>
</evidence>
<keyword evidence="19" id="KW-0843">Virulence</keyword>
<evidence type="ECO:0000256" key="10">
    <source>
        <dbReference type="ARBA" id="ARBA00022741"/>
    </source>
</evidence>
<dbReference type="PRINTS" id="PR00344">
    <property type="entry name" value="BCTRLSENSOR"/>
</dbReference>
<evidence type="ECO:0000256" key="6">
    <source>
        <dbReference type="ARBA" id="ARBA00022475"/>
    </source>
</evidence>
<keyword evidence="7" id="KW-0597">Phosphoprotein</keyword>
<evidence type="ECO:0000256" key="17">
    <source>
        <dbReference type="ARBA" id="ARBA00023012"/>
    </source>
</evidence>
<dbReference type="GO" id="GO:0005886">
    <property type="term" value="C:plasma membrane"/>
    <property type="evidence" value="ECO:0007669"/>
    <property type="project" value="UniProtKB-SubCell"/>
</dbReference>
<evidence type="ECO:0000256" key="11">
    <source>
        <dbReference type="ARBA" id="ARBA00022777"/>
    </source>
</evidence>
<evidence type="ECO:0000256" key="9">
    <source>
        <dbReference type="ARBA" id="ARBA00022692"/>
    </source>
</evidence>
<keyword evidence="11 26" id="KW-0418">Kinase</keyword>
<protein>
    <recommendedName>
        <fullName evidence="21">Signal transduction histidine-protein kinase/phosphatase MprB</fullName>
        <ecNumber evidence="5">2.7.13.3</ecNumber>
    </recommendedName>
    <alternativeName>
        <fullName evidence="22">Mycobacterial persistence regulator B</fullName>
    </alternativeName>
</protein>
<keyword evidence="13" id="KW-0067">ATP-binding</keyword>
<dbReference type="GO" id="GO:0005524">
    <property type="term" value="F:ATP binding"/>
    <property type="evidence" value="ECO:0007669"/>
    <property type="project" value="UniProtKB-KW"/>
</dbReference>
<evidence type="ECO:0000256" key="12">
    <source>
        <dbReference type="ARBA" id="ARBA00022801"/>
    </source>
</evidence>
<dbReference type="RefSeq" id="WP_232651240.1">
    <property type="nucleotide sequence ID" value="NZ_JAJSBI010000014.1"/>
</dbReference>
<keyword evidence="18" id="KW-0346">Stress response</keyword>
<evidence type="ECO:0000256" key="21">
    <source>
        <dbReference type="ARBA" id="ARBA00040454"/>
    </source>
</evidence>
<evidence type="ECO:0000256" key="18">
    <source>
        <dbReference type="ARBA" id="ARBA00023016"/>
    </source>
</evidence>
<comment type="subcellular location">
    <subcellularLocation>
        <location evidence="4">Cell membrane</location>
        <topology evidence="4">Multi-pass membrane protein</topology>
    </subcellularLocation>
</comment>
<accession>A0A9Q3VTM7</accession>
<proteinExistence type="predicted"/>
<evidence type="ECO:0000256" key="5">
    <source>
        <dbReference type="ARBA" id="ARBA00012438"/>
    </source>
</evidence>
<evidence type="ECO:0000256" key="19">
    <source>
        <dbReference type="ARBA" id="ARBA00023026"/>
    </source>
</evidence>
<evidence type="ECO:0000259" key="24">
    <source>
        <dbReference type="PROSITE" id="PS50109"/>
    </source>
</evidence>
<dbReference type="SUPFAM" id="SSF55874">
    <property type="entry name" value="ATPase domain of HSP90 chaperone/DNA topoisomerase II/histidine kinase"/>
    <property type="match status" value="1"/>
</dbReference>
<reference evidence="26" key="1">
    <citation type="submission" date="2021-12" db="EMBL/GenBank/DDBJ databases">
        <authorList>
            <person name="Lee J.-H."/>
            <person name="Kim S.-B."/>
        </authorList>
    </citation>
    <scope>NUCLEOTIDE SEQUENCE</scope>
    <source>
        <strain evidence="26">NR30</strain>
    </source>
</reference>
<dbReference type="EMBL" id="JAJSBI010000014">
    <property type="protein sequence ID" value="MCD9877101.1"/>
    <property type="molecule type" value="Genomic_DNA"/>
</dbReference>
<dbReference type="CDD" id="cd00082">
    <property type="entry name" value="HisKA"/>
    <property type="match status" value="1"/>
</dbReference>
<evidence type="ECO:0000256" key="13">
    <source>
        <dbReference type="ARBA" id="ARBA00022840"/>
    </source>
</evidence>
<keyword evidence="27" id="KW-1185">Reference proteome</keyword>
<dbReference type="AlphaFoldDB" id="A0A9Q3VTM7"/>
<dbReference type="GO" id="GO:0004721">
    <property type="term" value="F:phosphoprotein phosphatase activity"/>
    <property type="evidence" value="ECO:0007669"/>
    <property type="project" value="UniProtKB-KW"/>
</dbReference>
<feature type="transmembrane region" description="Helical" evidence="23">
    <location>
        <begin position="33"/>
        <end position="52"/>
    </location>
</feature>
<dbReference type="SMART" id="SM00387">
    <property type="entry name" value="HATPase_c"/>
    <property type="match status" value="1"/>
</dbReference>
<sequence length="475" mass="50431">MTALRPRPAQDAPRTPGAGLPRRLVLRTLRGQLSLVALTTAALLMVILTVVFNTAVRHHLRRQADDELRTRAAAVATTVDTGGPRVRVLETVNDQLLDANVWIYAGRRLLEQPPSAGPLTQVAEGLARQGGRRCVTASGHGSSPVRLCSEPVRGRQQAATIVTALDLSPYQSSADTLLLGSFVLDAVMLACTYALTRLAVGRALRPVGTMTDQATQWSAVASEERFGSADRPAELASLGASLDALLDRIRAVLRHERQLTGELSHELRTPLSRIVAELDWYRSRPRTAAETRAVHDTIAEAAESMRTICDTLLTSARDDATTAAPGTAPVLPTLRRLAEQSDAPGHVTVTIDVPGVADGMDGRLEVGVPDALLERIVSPLLANALRYAESSVILRADRDGGGVRICVTDDGPGVPPAFAGQLFQPGRRADPDDGHGGAGLGLPLARRLARSAGGEVSYDPELTPGARFVVRLPSG</sequence>
<keyword evidence="10" id="KW-0547">Nucleotide-binding</keyword>
<dbReference type="InterPro" id="IPR004358">
    <property type="entry name" value="Sig_transdc_His_kin-like_C"/>
</dbReference>
<dbReference type="PANTHER" id="PTHR44936">
    <property type="entry name" value="SENSOR PROTEIN CREC"/>
    <property type="match status" value="1"/>
</dbReference>
<dbReference type="SUPFAM" id="SSF47384">
    <property type="entry name" value="Homodimeric domain of signal transducing histidine kinase"/>
    <property type="match status" value="1"/>
</dbReference>
<evidence type="ECO:0000256" key="15">
    <source>
        <dbReference type="ARBA" id="ARBA00022912"/>
    </source>
</evidence>
<dbReference type="PROSITE" id="PS50109">
    <property type="entry name" value="HIS_KIN"/>
    <property type="match status" value="1"/>
</dbReference>
<dbReference type="InterPro" id="IPR005467">
    <property type="entry name" value="His_kinase_dom"/>
</dbReference>
<evidence type="ECO:0000313" key="27">
    <source>
        <dbReference type="Proteomes" id="UP001108029"/>
    </source>
</evidence>
<dbReference type="Gene3D" id="3.30.565.10">
    <property type="entry name" value="Histidine kinase-like ATPase, C-terminal domain"/>
    <property type="match status" value="1"/>
</dbReference>
<keyword evidence="14" id="KW-0460">Magnesium</keyword>
<evidence type="ECO:0000259" key="25">
    <source>
        <dbReference type="PROSITE" id="PS50885"/>
    </source>
</evidence>
<keyword evidence="15" id="KW-0904">Protein phosphatase</keyword>
<dbReference type="PANTHER" id="PTHR44936:SF9">
    <property type="entry name" value="SENSOR PROTEIN CREC"/>
    <property type="match status" value="1"/>
</dbReference>
<keyword evidence="17" id="KW-0902">Two-component regulatory system</keyword>
<name>A0A9Q3VTM7_9ACTN</name>
<dbReference type="Proteomes" id="UP001108029">
    <property type="component" value="Unassembled WGS sequence"/>
</dbReference>
<dbReference type="EC" id="2.7.13.3" evidence="5"/>
<keyword evidence="9 23" id="KW-0812">Transmembrane</keyword>
<keyword evidence="20" id="KW-0464">Manganese</keyword>
<dbReference type="InterPro" id="IPR050980">
    <property type="entry name" value="2C_sensor_his_kinase"/>
</dbReference>